<reference evidence="4" key="1">
    <citation type="journal article" date="2023" name="Mol. Phylogenet. Evol.">
        <title>Genome-scale phylogeny and comparative genomics of the fungal order Sordariales.</title>
        <authorList>
            <person name="Hensen N."/>
            <person name="Bonometti L."/>
            <person name="Westerberg I."/>
            <person name="Brannstrom I.O."/>
            <person name="Guillou S."/>
            <person name="Cros-Aarteil S."/>
            <person name="Calhoun S."/>
            <person name="Haridas S."/>
            <person name="Kuo A."/>
            <person name="Mondo S."/>
            <person name="Pangilinan J."/>
            <person name="Riley R."/>
            <person name="LaButti K."/>
            <person name="Andreopoulos B."/>
            <person name="Lipzen A."/>
            <person name="Chen C."/>
            <person name="Yan M."/>
            <person name="Daum C."/>
            <person name="Ng V."/>
            <person name="Clum A."/>
            <person name="Steindorff A."/>
            <person name="Ohm R.A."/>
            <person name="Martin F."/>
            <person name="Silar P."/>
            <person name="Natvig D.O."/>
            <person name="Lalanne C."/>
            <person name="Gautier V."/>
            <person name="Ament-Velasquez S.L."/>
            <person name="Kruys A."/>
            <person name="Hutchinson M.I."/>
            <person name="Powell A.J."/>
            <person name="Barry K."/>
            <person name="Miller A.N."/>
            <person name="Grigoriev I.V."/>
            <person name="Debuchy R."/>
            <person name="Gladieux P."/>
            <person name="Hiltunen Thoren M."/>
            <person name="Johannesson H."/>
        </authorList>
    </citation>
    <scope>NUCLEOTIDE SEQUENCE</scope>
    <source>
        <strain evidence="4">PSN243</strain>
    </source>
</reference>
<dbReference type="Proteomes" id="UP001321760">
    <property type="component" value="Unassembled WGS sequence"/>
</dbReference>
<feature type="compositionally biased region" description="Low complexity" evidence="2">
    <location>
        <begin position="63"/>
        <end position="82"/>
    </location>
</feature>
<name>A0AAV9GBJ1_9PEZI</name>
<sequence length="937" mass="106080">MEPLSALGVATSVVQFVDFSSKLISGTFEIYKSAGGELGRNSAIETLTKQLVGLSERLEASLAESSSSSSSNSNSNTLASRSPNEQDLHQLCRECNGAASELLGALARLRGQPQNVWSSFRHALRTLWTEDQIDSLQRRVDRFREQISMFILASVRERMVDLDTRQAHDMDRVSQALRAFQQRNEELFRGLDRSMKWQAEVVDTIYRGYLQGPHPEGPLAHLCQHVNTVDIKIFARRLLEDLSFWELEDRHERIPAAHEKTFRWILQPSAPNQPRQGVDFIDWLEGDEEMFWITGKAGSGKSTLMKYICGESQTQQALLRWAAGRPLITAAFYFWNSGTAIQMSQEGMLRTLLHDILRQRPDLVPRVFPHRLETFVIVPARSMNPRPWKWTEISKAFQLLVTELVKTTKLCLFIDGLDEFEGDPKELIGLIQRVQQPSVKICVASRPWIVFEDAFKQKPKLTLEDLTRKDIQAYVAAELHMTPGFDALATLEPEFARTLIQNIADKSSGVFLWVFLVVRSLRDGLRDGDRIADLQARLSSLPSDLEALFWGVIRQLDDTHFQRGLQFFQLTRETIVPLTVLEFPLADEGSLDAVLAMGAVPLSQPQKAAKAEMMRRRLNACTKGLLEAVPGTALLSQRISSIGVARPTPRLPLTDSLVTYLHRTVRDFMQRHDTNLQLRAQSKPTFNVDLQLCLSYVAQLKLLDIRLCSEGRFWEIVTYAIEYATRADALGTATLHRLLDDIDRSACLQARQPGARFRIKVVDKADYVTLNEGQRASRACHWSATLPDFRKCTSFLQFAIRCQLISYVREDITRDPSLCTEQDLLPLLYYAVDDTHVLPAARDRPACSHTAPSVELVRVLLQHGADPDVFIPGEEKTIRQITEEHARRHPGVEWDDILLLYGPKKPATMTKSATMAKSRVKGKAASFLKRLGDLRTK</sequence>
<dbReference type="Gene3D" id="3.40.50.300">
    <property type="entry name" value="P-loop containing nucleotide triphosphate hydrolases"/>
    <property type="match status" value="1"/>
</dbReference>
<dbReference type="SUPFAM" id="SSF52540">
    <property type="entry name" value="P-loop containing nucleoside triphosphate hydrolases"/>
    <property type="match status" value="1"/>
</dbReference>
<accession>A0AAV9GBJ1</accession>
<evidence type="ECO:0000313" key="4">
    <source>
        <dbReference type="EMBL" id="KAK4446194.1"/>
    </source>
</evidence>
<feature type="region of interest" description="Disordered" evidence="2">
    <location>
        <begin position="63"/>
        <end position="85"/>
    </location>
</feature>
<dbReference type="PANTHER" id="PTHR10039">
    <property type="entry name" value="AMELOGENIN"/>
    <property type="match status" value="1"/>
</dbReference>
<reference evidence="4" key="2">
    <citation type="submission" date="2023-05" db="EMBL/GenBank/DDBJ databases">
        <authorList>
            <consortium name="Lawrence Berkeley National Laboratory"/>
            <person name="Steindorff A."/>
            <person name="Hensen N."/>
            <person name="Bonometti L."/>
            <person name="Westerberg I."/>
            <person name="Brannstrom I.O."/>
            <person name="Guillou S."/>
            <person name="Cros-Aarteil S."/>
            <person name="Calhoun S."/>
            <person name="Haridas S."/>
            <person name="Kuo A."/>
            <person name="Mondo S."/>
            <person name="Pangilinan J."/>
            <person name="Riley R."/>
            <person name="Labutti K."/>
            <person name="Andreopoulos B."/>
            <person name="Lipzen A."/>
            <person name="Chen C."/>
            <person name="Yanf M."/>
            <person name="Daum C."/>
            <person name="Ng V."/>
            <person name="Clum A."/>
            <person name="Ohm R."/>
            <person name="Martin F."/>
            <person name="Silar P."/>
            <person name="Natvig D."/>
            <person name="Lalanne C."/>
            <person name="Gautier V."/>
            <person name="Ament-Velasquez S.L."/>
            <person name="Kruys A."/>
            <person name="Hutchinson M.I."/>
            <person name="Powell A.J."/>
            <person name="Barry K."/>
            <person name="Miller A.N."/>
            <person name="Grigoriev I.V."/>
            <person name="Debuchy R."/>
            <person name="Gladieux P."/>
            <person name="Thoren M.H."/>
            <person name="Johannesson H."/>
        </authorList>
    </citation>
    <scope>NUCLEOTIDE SEQUENCE</scope>
    <source>
        <strain evidence="4">PSN243</strain>
    </source>
</reference>
<gene>
    <name evidence="4" type="ORF">QBC34DRAFT_412097</name>
</gene>
<evidence type="ECO:0000256" key="1">
    <source>
        <dbReference type="ARBA" id="ARBA00022737"/>
    </source>
</evidence>
<dbReference type="InterPro" id="IPR056693">
    <property type="entry name" value="DUF7791"/>
</dbReference>
<keyword evidence="5" id="KW-1185">Reference proteome</keyword>
<dbReference type="AlphaFoldDB" id="A0AAV9GBJ1"/>
<protein>
    <recommendedName>
        <fullName evidence="3">NACHT domain-containing protein</fullName>
    </recommendedName>
</protein>
<evidence type="ECO:0000259" key="3">
    <source>
        <dbReference type="PROSITE" id="PS50837"/>
    </source>
</evidence>
<comment type="caution">
    <text evidence="4">The sequence shown here is derived from an EMBL/GenBank/DDBJ whole genome shotgun (WGS) entry which is preliminary data.</text>
</comment>
<dbReference type="InterPro" id="IPR056884">
    <property type="entry name" value="NPHP3-like_N"/>
</dbReference>
<feature type="domain" description="NACHT" evidence="3">
    <location>
        <begin position="289"/>
        <end position="447"/>
    </location>
</feature>
<dbReference type="Pfam" id="PF24883">
    <property type="entry name" value="NPHP3_N"/>
    <property type="match status" value="1"/>
</dbReference>
<dbReference type="EMBL" id="MU865959">
    <property type="protein sequence ID" value="KAK4446194.1"/>
    <property type="molecule type" value="Genomic_DNA"/>
</dbReference>
<dbReference type="Pfam" id="PF25053">
    <property type="entry name" value="DUF7791"/>
    <property type="match status" value="1"/>
</dbReference>
<dbReference type="PROSITE" id="PS50837">
    <property type="entry name" value="NACHT"/>
    <property type="match status" value="1"/>
</dbReference>
<evidence type="ECO:0000256" key="2">
    <source>
        <dbReference type="SAM" id="MobiDB-lite"/>
    </source>
</evidence>
<organism evidence="4 5">
    <name type="scientific">Podospora aff. communis PSN243</name>
    <dbReference type="NCBI Taxonomy" id="3040156"/>
    <lineage>
        <taxon>Eukaryota</taxon>
        <taxon>Fungi</taxon>
        <taxon>Dikarya</taxon>
        <taxon>Ascomycota</taxon>
        <taxon>Pezizomycotina</taxon>
        <taxon>Sordariomycetes</taxon>
        <taxon>Sordariomycetidae</taxon>
        <taxon>Sordariales</taxon>
        <taxon>Podosporaceae</taxon>
        <taxon>Podospora</taxon>
    </lineage>
</organism>
<dbReference type="InterPro" id="IPR007111">
    <property type="entry name" value="NACHT_NTPase"/>
</dbReference>
<dbReference type="InterPro" id="IPR027417">
    <property type="entry name" value="P-loop_NTPase"/>
</dbReference>
<proteinExistence type="predicted"/>
<keyword evidence="1" id="KW-0677">Repeat</keyword>
<dbReference type="PANTHER" id="PTHR10039:SF5">
    <property type="entry name" value="NACHT DOMAIN-CONTAINING PROTEIN"/>
    <property type="match status" value="1"/>
</dbReference>
<evidence type="ECO:0000313" key="5">
    <source>
        <dbReference type="Proteomes" id="UP001321760"/>
    </source>
</evidence>